<evidence type="ECO:0000313" key="3">
    <source>
        <dbReference type="Proteomes" id="UP000664303"/>
    </source>
</evidence>
<protein>
    <submittedName>
        <fullName evidence="2">Nuclear transport factor 2 family protein</fullName>
    </submittedName>
</protein>
<name>A0A939IMH4_9GAMM</name>
<reference evidence="2" key="1">
    <citation type="submission" date="2021-02" db="EMBL/GenBank/DDBJ databases">
        <title>PHA producing bacteria isolated from coastal sediment in Guangdong, Shenzhen.</title>
        <authorList>
            <person name="Zheng W."/>
            <person name="Yu S."/>
            <person name="Huang Y."/>
        </authorList>
    </citation>
    <scope>NUCLEOTIDE SEQUENCE</scope>
    <source>
        <strain evidence="2">TN14-10</strain>
    </source>
</reference>
<keyword evidence="3" id="KW-1185">Reference proteome</keyword>
<accession>A0A939IMH4</accession>
<proteinExistence type="predicted"/>
<comment type="caution">
    <text evidence="2">The sequence shown here is derived from an EMBL/GenBank/DDBJ whole genome shotgun (WGS) entry which is preliminary data.</text>
</comment>
<feature type="domain" description="SnoaL-like" evidence="1">
    <location>
        <begin position="5"/>
        <end position="100"/>
    </location>
</feature>
<dbReference type="Gene3D" id="3.10.450.50">
    <property type="match status" value="1"/>
</dbReference>
<dbReference type="Pfam" id="PF12680">
    <property type="entry name" value="SnoaL_2"/>
    <property type="match status" value="1"/>
</dbReference>
<dbReference type="InterPro" id="IPR032710">
    <property type="entry name" value="NTF2-like_dom_sf"/>
</dbReference>
<dbReference type="SUPFAM" id="SSF54427">
    <property type="entry name" value="NTF2-like"/>
    <property type="match status" value="1"/>
</dbReference>
<dbReference type="EMBL" id="JAFKCZ010000007">
    <property type="protein sequence ID" value="MBN7797012.1"/>
    <property type="molecule type" value="Genomic_DNA"/>
</dbReference>
<sequence>MPVLREWHRIVARRDASALAGVLAEDCVFLSPVVHTPQRGRDLTALYLAGAMQVFNESFAYTREVVQAPHAVLEFQCEVDGIVINGVDIITVDEEGLIQEFKVMIRPLKAIELMHAKMRAMLEQLSA</sequence>
<dbReference type="AlphaFoldDB" id="A0A939IMH4"/>
<evidence type="ECO:0000259" key="1">
    <source>
        <dbReference type="Pfam" id="PF12680"/>
    </source>
</evidence>
<dbReference type="InterPro" id="IPR037401">
    <property type="entry name" value="SnoaL-like"/>
</dbReference>
<dbReference type="Proteomes" id="UP000664303">
    <property type="component" value="Unassembled WGS sequence"/>
</dbReference>
<gene>
    <name evidence="2" type="ORF">JYP50_10440</name>
</gene>
<organism evidence="2 3">
    <name type="scientific">Parahaliea mediterranea</name>
    <dbReference type="NCBI Taxonomy" id="651086"/>
    <lineage>
        <taxon>Bacteria</taxon>
        <taxon>Pseudomonadati</taxon>
        <taxon>Pseudomonadota</taxon>
        <taxon>Gammaproteobacteria</taxon>
        <taxon>Cellvibrionales</taxon>
        <taxon>Halieaceae</taxon>
        <taxon>Parahaliea</taxon>
    </lineage>
</organism>
<evidence type="ECO:0000313" key="2">
    <source>
        <dbReference type="EMBL" id="MBN7797012.1"/>
    </source>
</evidence>